<organism evidence="8 9">
    <name type="scientific">Ramazzottius varieornatus</name>
    <name type="common">Water bear</name>
    <name type="synonym">Tardigrade</name>
    <dbReference type="NCBI Taxonomy" id="947166"/>
    <lineage>
        <taxon>Eukaryota</taxon>
        <taxon>Metazoa</taxon>
        <taxon>Ecdysozoa</taxon>
        <taxon>Tardigrada</taxon>
        <taxon>Eutardigrada</taxon>
        <taxon>Parachela</taxon>
        <taxon>Hypsibioidea</taxon>
        <taxon>Ramazzottiidae</taxon>
        <taxon>Ramazzottius</taxon>
    </lineage>
</organism>
<dbReference type="EMBL" id="BDGG01000004">
    <property type="protein sequence ID" value="GAU97008.1"/>
    <property type="molecule type" value="Genomic_DNA"/>
</dbReference>
<comment type="caution">
    <text evidence="8">The sequence shown here is derived from an EMBL/GenBank/DDBJ whole genome shotgun (WGS) entry which is preliminary data.</text>
</comment>
<dbReference type="InterPro" id="IPR045091">
    <property type="entry name" value="Mad2-like"/>
</dbReference>
<keyword evidence="5" id="KW-0539">Nucleus</keyword>
<dbReference type="GO" id="GO:0005737">
    <property type="term" value="C:cytoplasm"/>
    <property type="evidence" value="ECO:0007669"/>
    <property type="project" value="TreeGrafter"/>
</dbReference>
<protein>
    <recommendedName>
        <fullName evidence="7">HORMA domain-containing protein</fullName>
    </recommendedName>
</protein>
<dbReference type="PANTHER" id="PTHR11842:SF11">
    <property type="entry name" value="MITOTIC SPINDLE ASSEMBLY CHECKPOINT PROTEIN MAD2A"/>
    <property type="match status" value="1"/>
</dbReference>
<keyword evidence="9" id="KW-1185">Reference proteome</keyword>
<dbReference type="SUPFAM" id="SSF56019">
    <property type="entry name" value="The spindle assembly checkpoint protein mad2"/>
    <property type="match status" value="1"/>
</dbReference>
<reference evidence="8 9" key="1">
    <citation type="journal article" date="2016" name="Nat. Commun.">
        <title>Extremotolerant tardigrade genome and improved radiotolerance of human cultured cells by tardigrade-unique protein.</title>
        <authorList>
            <person name="Hashimoto T."/>
            <person name="Horikawa D.D."/>
            <person name="Saito Y."/>
            <person name="Kuwahara H."/>
            <person name="Kozuka-Hata H."/>
            <person name="Shin-I T."/>
            <person name="Minakuchi Y."/>
            <person name="Ohishi K."/>
            <person name="Motoyama A."/>
            <person name="Aizu T."/>
            <person name="Enomoto A."/>
            <person name="Kondo K."/>
            <person name="Tanaka S."/>
            <person name="Hara Y."/>
            <person name="Koshikawa S."/>
            <person name="Sagara H."/>
            <person name="Miura T."/>
            <person name="Yokobori S."/>
            <person name="Miyagawa K."/>
            <person name="Suzuki Y."/>
            <person name="Kubo T."/>
            <person name="Oyama M."/>
            <person name="Kohara Y."/>
            <person name="Fujiyama A."/>
            <person name="Arakawa K."/>
            <person name="Katayama T."/>
            <person name="Toyoda A."/>
            <person name="Kunieda T."/>
        </authorList>
    </citation>
    <scope>NUCLEOTIDE SEQUENCE [LARGE SCALE GENOMIC DNA]</scope>
    <source>
        <strain evidence="8 9">YOKOZUNA-1</strain>
    </source>
</reference>
<dbReference type="InterPro" id="IPR036570">
    <property type="entry name" value="HORMA_dom_sf"/>
</dbReference>
<feature type="domain" description="HORMA" evidence="7">
    <location>
        <begin position="18"/>
        <end position="210"/>
    </location>
</feature>
<gene>
    <name evidence="8" type="primary">RvY_08372-1</name>
    <name evidence="8" type="synonym">RvY_08372.1</name>
    <name evidence="8" type="ORF">RvY_08372</name>
</gene>
<dbReference type="PROSITE" id="PS50815">
    <property type="entry name" value="HORMA"/>
    <property type="match status" value="1"/>
</dbReference>
<dbReference type="Gene3D" id="3.30.900.10">
    <property type="entry name" value="HORMA domain"/>
    <property type="match status" value="1"/>
</dbReference>
<evidence type="ECO:0000256" key="1">
    <source>
        <dbReference type="ARBA" id="ARBA00004123"/>
    </source>
</evidence>
<evidence type="ECO:0000313" key="8">
    <source>
        <dbReference type="EMBL" id="GAU97008.1"/>
    </source>
</evidence>
<accession>A0A1D1VES5</accession>
<dbReference type="PANTHER" id="PTHR11842">
    <property type="entry name" value="MITOTIC SPINDLE ASSEMBLY CHECKPOINT PROTEIN MAD2"/>
    <property type="match status" value="1"/>
</dbReference>
<dbReference type="GO" id="GO:0051301">
    <property type="term" value="P:cell division"/>
    <property type="evidence" value="ECO:0007669"/>
    <property type="project" value="UniProtKB-KW"/>
</dbReference>
<dbReference type="GO" id="GO:0007094">
    <property type="term" value="P:mitotic spindle assembly checkpoint signaling"/>
    <property type="evidence" value="ECO:0007669"/>
    <property type="project" value="TreeGrafter"/>
</dbReference>
<comment type="similarity">
    <text evidence="2">Belongs to the MAD2 family.</text>
</comment>
<dbReference type="GO" id="GO:0005654">
    <property type="term" value="C:nucleoplasm"/>
    <property type="evidence" value="ECO:0007669"/>
    <property type="project" value="TreeGrafter"/>
</dbReference>
<dbReference type="AlphaFoldDB" id="A0A1D1VES5"/>
<comment type="subcellular location">
    <subcellularLocation>
        <location evidence="1">Nucleus</location>
    </subcellularLocation>
</comment>
<dbReference type="Proteomes" id="UP000186922">
    <property type="component" value="Unassembled WGS sequence"/>
</dbReference>
<evidence type="ECO:0000313" key="9">
    <source>
        <dbReference type="Proteomes" id="UP000186922"/>
    </source>
</evidence>
<dbReference type="Pfam" id="PF02301">
    <property type="entry name" value="HORMA"/>
    <property type="match status" value="1"/>
</dbReference>
<evidence type="ECO:0000256" key="2">
    <source>
        <dbReference type="ARBA" id="ARBA00010348"/>
    </source>
</evidence>
<sequence>MATSQAVKNVVKEGISLKGSVELVGEYLYHALNSILYMRGVYPADMFEDVQKYGMCIFDAKDEQLKIYLSSVMKWASEWMMKEAVTAIVLVISDMETKEVMERWQFDIFCDDLSKTSGDKKSKDAGKSKGNESEIRRQIGSVLKQIVASVSLLPATGLDSVCSFNILVYTKNNLDVPADWQESTAHMIPDSQQLKFRQIHTSVHQVDTCVTYRSASGL</sequence>
<keyword evidence="6" id="KW-0131">Cell cycle</keyword>
<evidence type="ECO:0000259" key="7">
    <source>
        <dbReference type="PROSITE" id="PS50815"/>
    </source>
</evidence>
<keyword evidence="3" id="KW-0132">Cell division</keyword>
<dbReference type="OrthoDB" id="1806at2759"/>
<evidence type="ECO:0000256" key="4">
    <source>
        <dbReference type="ARBA" id="ARBA00022776"/>
    </source>
</evidence>
<evidence type="ECO:0000256" key="6">
    <source>
        <dbReference type="ARBA" id="ARBA00023306"/>
    </source>
</evidence>
<name>A0A1D1VES5_RAMVA</name>
<evidence type="ECO:0000256" key="3">
    <source>
        <dbReference type="ARBA" id="ARBA00022618"/>
    </source>
</evidence>
<dbReference type="GO" id="GO:0000776">
    <property type="term" value="C:kinetochore"/>
    <property type="evidence" value="ECO:0007669"/>
    <property type="project" value="TreeGrafter"/>
</dbReference>
<proteinExistence type="inferred from homology"/>
<keyword evidence="4" id="KW-0498">Mitosis</keyword>
<dbReference type="InterPro" id="IPR003511">
    <property type="entry name" value="HORMA_dom"/>
</dbReference>
<dbReference type="STRING" id="947166.A0A1D1VES5"/>
<evidence type="ECO:0000256" key="5">
    <source>
        <dbReference type="ARBA" id="ARBA00023242"/>
    </source>
</evidence>